<accession>A0AAV6XGB3</accession>
<evidence type="ECO:0000259" key="8">
    <source>
        <dbReference type="Pfam" id="PF13839"/>
    </source>
</evidence>
<dbReference type="GO" id="GO:0016413">
    <property type="term" value="F:O-acetyltransferase activity"/>
    <property type="evidence" value="ECO:0007669"/>
    <property type="project" value="InterPro"/>
</dbReference>
<dbReference type="InterPro" id="IPR025846">
    <property type="entry name" value="TBL_N"/>
</dbReference>
<evidence type="ECO:0000256" key="3">
    <source>
        <dbReference type="ARBA" id="ARBA00022692"/>
    </source>
</evidence>
<keyword evidence="5 7" id="KW-1133">Transmembrane helix</keyword>
<evidence type="ECO:0000259" key="9">
    <source>
        <dbReference type="Pfam" id="PF14416"/>
    </source>
</evidence>
<evidence type="ECO:0000313" key="11">
    <source>
        <dbReference type="Proteomes" id="UP000826271"/>
    </source>
</evidence>
<proteinExistence type="inferred from homology"/>
<organism evidence="10 11">
    <name type="scientific">Buddleja alternifolia</name>
    <dbReference type="NCBI Taxonomy" id="168488"/>
    <lineage>
        <taxon>Eukaryota</taxon>
        <taxon>Viridiplantae</taxon>
        <taxon>Streptophyta</taxon>
        <taxon>Embryophyta</taxon>
        <taxon>Tracheophyta</taxon>
        <taxon>Spermatophyta</taxon>
        <taxon>Magnoliopsida</taxon>
        <taxon>eudicotyledons</taxon>
        <taxon>Gunneridae</taxon>
        <taxon>Pentapetalae</taxon>
        <taxon>asterids</taxon>
        <taxon>lamiids</taxon>
        <taxon>Lamiales</taxon>
        <taxon>Scrophulariaceae</taxon>
        <taxon>Buddlejeae</taxon>
        <taxon>Buddleja</taxon>
    </lineage>
</organism>
<sequence length="418" mass="48150">MNKMMSRLHWGLFGNLKPTFKKFLAGNYSKNSIFQSFTALLTVGSLLCFFIVLGSSYFYTFPYSHTLIDHNQDQNSNTSSSTDFLNKDCNVFDGRWVVDESYPLYNASECPFLERGFDCLANGRKDEGYLKWRWKPRDCEIPRFNVHSVLEMLRGKRVVFVGDSLSRTQWESMVCMLTTGVEDKSSVYEVNGNEITKQIRHLGVRFRSFDLTIEFYRSVFLVQPGRVPKNSPKRVKTVLKLDQLDDVNGEWSDADFLIFNSGHWWTPTKLFEMGWYFQIGGKIKLGMSINNAFKTALSTWQSWIENAVNPNRTRVFFRTFEATHWSSGARLNCKVTKRPLIKTKGRQKSWISDAVINAVKNVSVPVELMHVTPMGAYRSDAHVGSWSDNPTVPDCSHWCLPGVPDMWNEILFSFLLSQ</sequence>
<evidence type="ECO:0008006" key="12">
    <source>
        <dbReference type="Google" id="ProtNLM"/>
    </source>
</evidence>
<dbReference type="InterPro" id="IPR026057">
    <property type="entry name" value="TBL_C"/>
</dbReference>
<evidence type="ECO:0000256" key="5">
    <source>
        <dbReference type="ARBA" id="ARBA00022989"/>
    </source>
</evidence>
<dbReference type="PANTHER" id="PTHR32285:SF63">
    <property type="entry name" value="OS01G0880400 PROTEIN"/>
    <property type="match status" value="1"/>
</dbReference>
<dbReference type="Pfam" id="PF14416">
    <property type="entry name" value="PMR5N"/>
    <property type="match status" value="1"/>
</dbReference>
<keyword evidence="3 7" id="KW-0812">Transmembrane</keyword>
<name>A0AAV6XGB3_9LAMI</name>
<dbReference type="GO" id="GO:0016020">
    <property type="term" value="C:membrane"/>
    <property type="evidence" value="ECO:0007669"/>
    <property type="project" value="UniProtKB-SubCell"/>
</dbReference>
<evidence type="ECO:0000313" key="10">
    <source>
        <dbReference type="EMBL" id="KAG8378143.1"/>
    </source>
</evidence>
<dbReference type="Pfam" id="PF13839">
    <property type="entry name" value="PC-Esterase"/>
    <property type="match status" value="1"/>
</dbReference>
<feature type="domain" description="Trichome birefringence-like N-terminal" evidence="9">
    <location>
        <begin position="88"/>
        <end position="140"/>
    </location>
</feature>
<reference evidence="10" key="1">
    <citation type="submission" date="2019-10" db="EMBL/GenBank/DDBJ databases">
        <authorList>
            <person name="Zhang R."/>
            <person name="Pan Y."/>
            <person name="Wang J."/>
            <person name="Ma R."/>
            <person name="Yu S."/>
        </authorList>
    </citation>
    <scope>NUCLEOTIDE SEQUENCE</scope>
    <source>
        <strain evidence="10">LA-IB0</strain>
        <tissue evidence="10">Leaf</tissue>
    </source>
</reference>
<feature type="transmembrane region" description="Helical" evidence="7">
    <location>
        <begin position="37"/>
        <end position="59"/>
    </location>
</feature>
<keyword evidence="4" id="KW-0735">Signal-anchor</keyword>
<evidence type="ECO:0000256" key="6">
    <source>
        <dbReference type="ARBA" id="ARBA00023136"/>
    </source>
</evidence>
<dbReference type="EMBL" id="WHWC01000008">
    <property type="protein sequence ID" value="KAG8378143.1"/>
    <property type="molecule type" value="Genomic_DNA"/>
</dbReference>
<dbReference type="InterPro" id="IPR029962">
    <property type="entry name" value="TBL"/>
</dbReference>
<dbReference type="GO" id="GO:0005794">
    <property type="term" value="C:Golgi apparatus"/>
    <property type="evidence" value="ECO:0007669"/>
    <property type="project" value="TreeGrafter"/>
</dbReference>
<dbReference type="PANTHER" id="PTHR32285">
    <property type="entry name" value="PROTEIN TRICHOME BIREFRINGENCE-LIKE 9-RELATED"/>
    <property type="match status" value="1"/>
</dbReference>
<feature type="domain" description="Trichome birefringence-like C-terminal" evidence="8">
    <location>
        <begin position="141"/>
        <end position="413"/>
    </location>
</feature>
<comment type="subcellular location">
    <subcellularLocation>
        <location evidence="1">Membrane</location>
        <topology evidence="1">Single-pass membrane protein</topology>
    </subcellularLocation>
</comment>
<evidence type="ECO:0000256" key="7">
    <source>
        <dbReference type="SAM" id="Phobius"/>
    </source>
</evidence>
<evidence type="ECO:0000256" key="1">
    <source>
        <dbReference type="ARBA" id="ARBA00004167"/>
    </source>
</evidence>
<protein>
    <recommendedName>
        <fullName evidence="12">Trichome birefringence-like N-terminal domain-containing protein</fullName>
    </recommendedName>
</protein>
<dbReference type="Proteomes" id="UP000826271">
    <property type="component" value="Unassembled WGS sequence"/>
</dbReference>
<comment type="similarity">
    <text evidence="2">Belongs to the PC-esterase family. TBL subfamily.</text>
</comment>
<dbReference type="AlphaFoldDB" id="A0AAV6XGB3"/>
<gene>
    <name evidence="10" type="ORF">BUALT_Bualt08G0107400</name>
</gene>
<keyword evidence="11" id="KW-1185">Reference proteome</keyword>
<evidence type="ECO:0000256" key="2">
    <source>
        <dbReference type="ARBA" id="ARBA00007727"/>
    </source>
</evidence>
<keyword evidence="6 7" id="KW-0472">Membrane</keyword>
<evidence type="ECO:0000256" key="4">
    <source>
        <dbReference type="ARBA" id="ARBA00022968"/>
    </source>
</evidence>
<comment type="caution">
    <text evidence="10">The sequence shown here is derived from an EMBL/GenBank/DDBJ whole genome shotgun (WGS) entry which is preliminary data.</text>
</comment>